<evidence type="ECO:0000313" key="2">
    <source>
        <dbReference type="EMBL" id="MFC4955320.1"/>
    </source>
</evidence>
<proteinExistence type="predicted"/>
<keyword evidence="3" id="KW-1185">Reference proteome</keyword>
<dbReference type="EMBL" id="JBHSIZ010000003">
    <property type="protein sequence ID" value="MFC4955320.1"/>
    <property type="molecule type" value="Genomic_DNA"/>
</dbReference>
<organism evidence="2 3">
    <name type="scientific">Streptomyces mauvecolor</name>
    <dbReference type="NCBI Taxonomy" id="58345"/>
    <lineage>
        <taxon>Bacteria</taxon>
        <taxon>Bacillati</taxon>
        <taxon>Actinomycetota</taxon>
        <taxon>Actinomycetes</taxon>
        <taxon>Kitasatosporales</taxon>
        <taxon>Streptomycetaceae</taxon>
        <taxon>Streptomyces</taxon>
    </lineage>
</organism>
<reference evidence="3" key="1">
    <citation type="journal article" date="2019" name="Int. J. Syst. Evol. Microbiol.">
        <title>The Global Catalogue of Microorganisms (GCM) 10K type strain sequencing project: providing services to taxonomists for standard genome sequencing and annotation.</title>
        <authorList>
            <consortium name="The Broad Institute Genomics Platform"/>
            <consortium name="The Broad Institute Genome Sequencing Center for Infectious Disease"/>
            <person name="Wu L."/>
            <person name="Ma J."/>
        </authorList>
    </citation>
    <scope>NUCLEOTIDE SEQUENCE [LARGE SCALE GENOMIC DNA]</scope>
    <source>
        <strain evidence="3">CCM 7224</strain>
    </source>
</reference>
<comment type="caution">
    <text evidence="2">The sequence shown here is derived from an EMBL/GenBank/DDBJ whole genome shotgun (WGS) entry which is preliminary data.</text>
</comment>
<feature type="signal peptide" evidence="1">
    <location>
        <begin position="1"/>
        <end position="20"/>
    </location>
</feature>
<evidence type="ECO:0000256" key="1">
    <source>
        <dbReference type="SAM" id="SignalP"/>
    </source>
</evidence>
<evidence type="ECO:0000313" key="3">
    <source>
        <dbReference type="Proteomes" id="UP001595834"/>
    </source>
</evidence>
<keyword evidence="1" id="KW-0732">Signal</keyword>
<protein>
    <submittedName>
        <fullName evidence="2">Uncharacterized protein</fullName>
    </submittedName>
</protein>
<feature type="chain" id="PRO_5047500498" evidence="1">
    <location>
        <begin position="21"/>
        <end position="40"/>
    </location>
</feature>
<dbReference type="RefSeq" id="WP_344370870.1">
    <property type="nucleotide sequence ID" value="NZ_BAAASQ010000002.1"/>
</dbReference>
<sequence length="40" mass="3841">MKRITVLAAAVAALIGFAVAVPATDSGPGPCCALSGRNAV</sequence>
<name>A0ABV9UIQ7_9ACTN</name>
<dbReference type="Proteomes" id="UP001595834">
    <property type="component" value="Unassembled WGS sequence"/>
</dbReference>
<gene>
    <name evidence="2" type="ORF">ACFPFX_03315</name>
</gene>
<accession>A0ABV9UIQ7</accession>